<gene>
    <name evidence="2" type="ORF">QBC37DRAFT_460941</name>
</gene>
<proteinExistence type="predicted"/>
<protein>
    <submittedName>
        <fullName evidence="2">Uncharacterized protein</fullName>
    </submittedName>
</protein>
<accession>A0AAN6XT62</accession>
<reference evidence="2" key="2">
    <citation type="submission" date="2023-05" db="EMBL/GenBank/DDBJ databases">
        <authorList>
            <consortium name="Lawrence Berkeley National Laboratory"/>
            <person name="Steindorff A."/>
            <person name="Hensen N."/>
            <person name="Bonometti L."/>
            <person name="Westerberg I."/>
            <person name="Brannstrom I.O."/>
            <person name="Guillou S."/>
            <person name="Cros-Aarteil S."/>
            <person name="Calhoun S."/>
            <person name="Haridas S."/>
            <person name="Kuo A."/>
            <person name="Mondo S."/>
            <person name="Pangilinan J."/>
            <person name="Riley R."/>
            <person name="Labutti K."/>
            <person name="Andreopoulos B."/>
            <person name="Lipzen A."/>
            <person name="Chen C."/>
            <person name="Yanf M."/>
            <person name="Daum C."/>
            <person name="Ng V."/>
            <person name="Clum A."/>
            <person name="Ohm R."/>
            <person name="Martin F."/>
            <person name="Silar P."/>
            <person name="Natvig D."/>
            <person name="Lalanne C."/>
            <person name="Gautier V."/>
            <person name="Ament-Velasquez S.L."/>
            <person name="Kruys A."/>
            <person name="Hutchinson M.I."/>
            <person name="Powell A.J."/>
            <person name="Barry K."/>
            <person name="Miller A.N."/>
            <person name="Grigoriev I.V."/>
            <person name="Debuchy R."/>
            <person name="Gladieux P."/>
            <person name="Thoren M.H."/>
            <person name="Johannesson H."/>
        </authorList>
    </citation>
    <scope>NUCLEOTIDE SEQUENCE</scope>
    <source>
        <strain evidence="2">PSN293</strain>
    </source>
</reference>
<name>A0AAN6XT62_9PEZI</name>
<evidence type="ECO:0000313" key="2">
    <source>
        <dbReference type="EMBL" id="KAK4206145.1"/>
    </source>
</evidence>
<keyword evidence="3" id="KW-1185">Reference proteome</keyword>
<reference evidence="2" key="1">
    <citation type="journal article" date="2023" name="Mol. Phylogenet. Evol.">
        <title>Genome-scale phylogeny and comparative genomics of the fungal order Sordariales.</title>
        <authorList>
            <person name="Hensen N."/>
            <person name="Bonometti L."/>
            <person name="Westerberg I."/>
            <person name="Brannstrom I.O."/>
            <person name="Guillou S."/>
            <person name="Cros-Aarteil S."/>
            <person name="Calhoun S."/>
            <person name="Haridas S."/>
            <person name="Kuo A."/>
            <person name="Mondo S."/>
            <person name="Pangilinan J."/>
            <person name="Riley R."/>
            <person name="LaButti K."/>
            <person name="Andreopoulos B."/>
            <person name="Lipzen A."/>
            <person name="Chen C."/>
            <person name="Yan M."/>
            <person name="Daum C."/>
            <person name="Ng V."/>
            <person name="Clum A."/>
            <person name="Steindorff A."/>
            <person name="Ohm R.A."/>
            <person name="Martin F."/>
            <person name="Silar P."/>
            <person name="Natvig D.O."/>
            <person name="Lalanne C."/>
            <person name="Gautier V."/>
            <person name="Ament-Velasquez S.L."/>
            <person name="Kruys A."/>
            <person name="Hutchinson M.I."/>
            <person name="Powell A.J."/>
            <person name="Barry K."/>
            <person name="Miller A.N."/>
            <person name="Grigoriev I.V."/>
            <person name="Debuchy R."/>
            <person name="Gladieux P."/>
            <person name="Hiltunen Thoren M."/>
            <person name="Johannesson H."/>
        </authorList>
    </citation>
    <scope>NUCLEOTIDE SEQUENCE</scope>
    <source>
        <strain evidence="2">PSN293</strain>
    </source>
</reference>
<evidence type="ECO:0000256" key="1">
    <source>
        <dbReference type="SAM" id="MobiDB-lite"/>
    </source>
</evidence>
<evidence type="ECO:0000313" key="3">
    <source>
        <dbReference type="Proteomes" id="UP001301769"/>
    </source>
</evidence>
<dbReference type="AlphaFoldDB" id="A0AAN6XT62"/>
<dbReference type="Proteomes" id="UP001301769">
    <property type="component" value="Unassembled WGS sequence"/>
</dbReference>
<feature type="compositionally biased region" description="Polar residues" evidence="1">
    <location>
        <begin position="1"/>
        <end position="13"/>
    </location>
</feature>
<dbReference type="EMBL" id="MU858495">
    <property type="protein sequence ID" value="KAK4206145.1"/>
    <property type="molecule type" value="Genomic_DNA"/>
</dbReference>
<sequence length="230" mass="25089">MTTFPATWNNSAISGALDPSPPSMDGPLAPLRLRQLHPEQSEEARYDSQPGSRRGIHLLEHPTAPRFFRFGGYYPMNNDSAIHFEPAPEHIDEVGLTWSYDVISQVWRRESNADILTGLAAGASATNSFTNEGYFLGGGRDSWVLEGSPNFYVDGMVTLNMSDSIWGNDTVPGPAISGGFMEYLPVGRKGILVVFGGVLFPEGVAQDGAGILTKMKKKRKRELRSGASRI</sequence>
<comment type="caution">
    <text evidence="2">The sequence shown here is derived from an EMBL/GenBank/DDBJ whole genome shotgun (WGS) entry which is preliminary data.</text>
</comment>
<feature type="region of interest" description="Disordered" evidence="1">
    <location>
        <begin position="1"/>
        <end position="27"/>
    </location>
</feature>
<organism evidence="2 3">
    <name type="scientific">Rhypophila decipiens</name>
    <dbReference type="NCBI Taxonomy" id="261697"/>
    <lineage>
        <taxon>Eukaryota</taxon>
        <taxon>Fungi</taxon>
        <taxon>Dikarya</taxon>
        <taxon>Ascomycota</taxon>
        <taxon>Pezizomycotina</taxon>
        <taxon>Sordariomycetes</taxon>
        <taxon>Sordariomycetidae</taxon>
        <taxon>Sordariales</taxon>
        <taxon>Naviculisporaceae</taxon>
        <taxon>Rhypophila</taxon>
    </lineage>
</organism>